<evidence type="ECO:0000256" key="2">
    <source>
        <dbReference type="SAM" id="MobiDB-lite"/>
    </source>
</evidence>
<evidence type="ECO:0000313" key="3">
    <source>
        <dbReference type="EMBL" id="PWY99497.1"/>
    </source>
</evidence>
<feature type="coiled-coil region" evidence="1">
    <location>
        <begin position="267"/>
        <end position="294"/>
    </location>
</feature>
<accession>A0A317XNN8</accession>
<dbReference type="InParanoid" id="A0A317XNN8"/>
<dbReference type="EMBL" id="KZ819195">
    <property type="protein sequence ID" value="PWY99497.1"/>
    <property type="molecule type" value="Genomic_DNA"/>
</dbReference>
<dbReference type="Proteomes" id="UP000246740">
    <property type="component" value="Unassembled WGS sequence"/>
</dbReference>
<reference evidence="3 4" key="1">
    <citation type="journal article" date="2018" name="Mol. Biol. Evol.">
        <title>Broad Genomic Sampling Reveals a Smut Pathogenic Ancestry of the Fungal Clade Ustilaginomycotina.</title>
        <authorList>
            <person name="Kijpornyongpan T."/>
            <person name="Mondo S.J."/>
            <person name="Barry K."/>
            <person name="Sandor L."/>
            <person name="Lee J."/>
            <person name="Lipzen A."/>
            <person name="Pangilinan J."/>
            <person name="LaButti K."/>
            <person name="Hainaut M."/>
            <person name="Henrissat B."/>
            <person name="Grigoriev I.V."/>
            <person name="Spatafora J.W."/>
            <person name="Aime M.C."/>
        </authorList>
    </citation>
    <scope>NUCLEOTIDE SEQUENCE [LARGE SCALE GENOMIC DNA]</scope>
    <source>
        <strain evidence="3 4">MCA 3645</strain>
    </source>
</reference>
<feature type="compositionally biased region" description="Low complexity" evidence="2">
    <location>
        <begin position="764"/>
        <end position="776"/>
    </location>
</feature>
<feature type="region of interest" description="Disordered" evidence="2">
    <location>
        <begin position="416"/>
        <end position="435"/>
    </location>
</feature>
<organism evidence="3 4">
    <name type="scientific">Testicularia cyperi</name>
    <dbReference type="NCBI Taxonomy" id="1882483"/>
    <lineage>
        <taxon>Eukaryota</taxon>
        <taxon>Fungi</taxon>
        <taxon>Dikarya</taxon>
        <taxon>Basidiomycota</taxon>
        <taxon>Ustilaginomycotina</taxon>
        <taxon>Ustilaginomycetes</taxon>
        <taxon>Ustilaginales</taxon>
        <taxon>Anthracoideaceae</taxon>
        <taxon>Testicularia</taxon>
    </lineage>
</organism>
<name>A0A317XNN8_9BASI</name>
<feature type="compositionally biased region" description="Basic and acidic residues" evidence="2">
    <location>
        <begin position="327"/>
        <end position="337"/>
    </location>
</feature>
<feature type="region of interest" description="Disordered" evidence="2">
    <location>
        <begin position="177"/>
        <end position="214"/>
    </location>
</feature>
<protein>
    <submittedName>
        <fullName evidence="3">Uncharacterized protein</fullName>
    </submittedName>
</protein>
<keyword evidence="1" id="KW-0175">Coiled coil</keyword>
<feature type="compositionally biased region" description="Polar residues" evidence="2">
    <location>
        <begin position="834"/>
        <end position="855"/>
    </location>
</feature>
<feature type="region of interest" description="Disordered" evidence="2">
    <location>
        <begin position="1"/>
        <end position="25"/>
    </location>
</feature>
<feature type="region of interest" description="Disordered" evidence="2">
    <location>
        <begin position="295"/>
        <end position="351"/>
    </location>
</feature>
<evidence type="ECO:0000256" key="1">
    <source>
        <dbReference type="SAM" id="Coils"/>
    </source>
</evidence>
<feature type="compositionally biased region" description="Basic and acidic residues" evidence="2">
    <location>
        <begin position="777"/>
        <end position="788"/>
    </location>
</feature>
<dbReference type="AlphaFoldDB" id="A0A317XNN8"/>
<feature type="region of interest" description="Disordered" evidence="2">
    <location>
        <begin position="830"/>
        <end position="855"/>
    </location>
</feature>
<evidence type="ECO:0000313" key="4">
    <source>
        <dbReference type="Proteomes" id="UP000246740"/>
    </source>
</evidence>
<sequence length="887" mass="98245">MVSSRQASTSAPNTRDTSISIDTEGTGSGLTRPFLLLPPILTQLVDDRFDEEQYDQAVDLLDQLRVEGIRPDRALLQKLFALSLCSLSPGQVASTSRWTLDHQLRDVASRLLVRPSNKRGGLLQSVAKTSDRPSESAVLKASSLLLHYTDVPNSSHCHKGVALARHVLQCLPSQREPLSCSGTSTPMQRQRSTSHRSDSGGEDGPTGSSPISQWRERSFCKAEDVWDLLANGRFSAEATASSANDALELVTEFWMNSQEAKRFHKQLKSSDASHKHLEDKLAELREKKLAATKIQTLSNSSSDRETFSDSDDDGVPQLVISKGRRKATTEPENDSKRTVKRKRFDAAAHRSRLDKVQAADPLRLTEGAWRTLEILLALWKRSNIASDPNNSSASSHDGAEESSPLLWQFPYSHMHMQNKHRNGPTKGTGARSRQAEISGASDQLDRALDVALSFPRILAVYKSGENPAEVSLDELDFVRPRTSLPGYERSISMVSQAELEHRQKISVEMERRDMAKRADAAADLLGQMYELVVQKQLQSAALIEGTADRLESLSTAELKALLLPLSIDHPLFCVKVLHAFLQSAATPDSDDVNSERRKPSRFTLTDGSNLVLLPWLATAVPFEPGSARDALTTLPGSGNDPDATAISSFLTRNNVELEEEYDTAFPVTFASRREVEREAKSRTKLSSKHEAKSSRRAAMEADKLRAAGYVRISQMRLRCRINEVKFLIARSLGRLIQEECSHDGEGDEKGEEFARLEVPSSSPSDRLLSQLSSTRTLSDDEGAKTSMRKENRDALARLLGRLVKAFDRDEKEFRACLVAMRSHVGCRVDERMQSDQQARTTNTPDASSSNTSRSLPTFQTISTHCQSLTDSTADLAKATRILRELFV</sequence>
<dbReference type="OrthoDB" id="2337158at2759"/>
<proteinExistence type="predicted"/>
<feature type="region of interest" description="Disordered" evidence="2">
    <location>
        <begin position="742"/>
        <end position="788"/>
    </location>
</feature>
<keyword evidence="4" id="KW-1185">Reference proteome</keyword>
<gene>
    <name evidence="3" type="ORF">BCV70DRAFT_201058</name>
</gene>
<feature type="compositionally biased region" description="Polar residues" evidence="2">
    <location>
        <begin position="180"/>
        <end position="191"/>
    </location>
</feature>